<dbReference type="Pfam" id="PF00528">
    <property type="entry name" value="BPD_transp_1"/>
    <property type="match status" value="1"/>
</dbReference>
<evidence type="ECO:0000256" key="2">
    <source>
        <dbReference type="ARBA" id="ARBA00022448"/>
    </source>
</evidence>
<name>A0A644XQ42_9ZZZZ</name>
<feature type="transmembrane region" description="Helical" evidence="7">
    <location>
        <begin position="267"/>
        <end position="292"/>
    </location>
</feature>
<comment type="subcellular location">
    <subcellularLocation>
        <location evidence="1">Cell membrane</location>
        <topology evidence="1">Multi-pass membrane protein</topology>
    </subcellularLocation>
</comment>
<feature type="transmembrane region" description="Helical" evidence="7">
    <location>
        <begin position="199"/>
        <end position="220"/>
    </location>
</feature>
<keyword evidence="6 7" id="KW-0472">Membrane</keyword>
<protein>
    <recommendedName>
        <fullName evidence="8">ABC transmembrane type-1 domain-containing protein</fullName>
    </recommendedName>
</protein>
<evidence type="ECO:0000256" key="5">
    <source>
        <dbReference type="ARBA" id="ARBA00022989"/>
    </source>
</evidence>
<sequence>MKRKKRRVAIMGINPKRFDRSQIKFFAYLIPVTVIMGLPILFIVFNAFKPLDELLTYPPKFITLRPTLENFRNLIATSTNKAIPMSRYLFNSVLSTALVVFFSLAITVMAAYCMSKKQYKLKNTLFAVNEAALMFVSVAVAIPRYFIVSKLGLTDSFWAHVIPLLAMPVGLYLVKQFVDDLPDSMIEAARIDGADDYTILWRIVIPNIAPALATVAILAFQASWNSVEASNYFISNEALKSFSFYMTTLTANAGNTSAMVGQLSGNAVAGLGMQAAAVLIMFIPNLILFILLQSRVMNTMSHSGMK</sequence>
<reference evidence="9" key="1">
    <citation type="submission" date="2019-08" db="EMBL/GenBank/DDBJ databases">
        <authorList>
            <person name="Kucharzyk K."/>
            <person name="Murdoch R.W."/>
            <person name="Higgins S."/>
            <person name="Loffler F."/>
        </authorList>
    </citation>
    <scope>NUCLEOTIDE SEQUENCE</scope>
</reference>
<evidence type="ECO:0000256" key="7">
    <source>
        <dbReference type="SAM" id="Phobius"/>
    </source>
</evidence>
<accession>A0A644XQ42</accession>
<proteinExistence type="predicted"/>
<comment type="caution">
    <text evidence="9">The sequence shown here is derived from an EMBL/GenBank/DDBJ whole genome shotgun (WGS) entry which is preliminary data.</text>
</comment>
<dbReference type="GO" id="GO:0005886">
    <property type="term" value="C:plasma membrane"/>
    <property type="evidence" value="ECO:0007669"/>
    <property type="project" value="UniProtKB-SubCell"/>
</dbReference>
<dbReference type="InterPro" id="IPR035906">
    <property type="entry name" value="MetI-like_sf"/>
</dbReference>
<evidence type="ECO:0000313" key="9">
    <source>
        <dbReference type="EMBL" id="MPM18097.1"/>
    </source>
</evidence>
<dbReference type="AlphaFoldDB" id="A0A644XQ42"/>
<feature type="transmembrane region" description="Helical" evidence="7">
    <location>
        <begin position="125"/>
        <end position="145"/>
    </location>
</feature>
<gene>
    <name evidence="9" type="ORF">SDC9_64503</name>
</gene>
<evidence type="ECO:0000256" key="3">
    <source>
        <dbReference type="ARBA" id="ARBA00022475"/>
    </source>
</evidence>
<evidence type="ECO:0000256" key="4">
    <source>
        <dbReference type="ARBA" id="ARBA00022692"/>
    </source>
</evidence>
<feature type="transmembrane region" description="Helical" evidence="7">
    <location>
        <begin position="157"/>
        <end position="178"/>
    </location>
</feature>
<feature type="domain" description="ABC transmembrane type-1" evidence="8">
    <location>
        <begin position="89"/>
        <end position="292"/>
    </location>
</feature>
<dbReference type="PANTHER" id="PTHR43744:SF1">
    <property type="entry name" value="BINDING-PROTEIN-DEPENDENT TRANSPORT SYSTEMS INNER MEMBRANE COMPONENT"/>
    <property type="match status" value="1"/>
</dbReference>
<dbReference type="CDD" id="cd06261">
    <property type="entry name" value="TM_PBP2"/>
    <property type="match status" value="1"/>
</dbReference>
<feature type="transmembrane region" description="Helical" evidence="7">
    <location>
        <begin position="25"/>
        <end position="48"/>
    </location>
</feature>
<organism evidence="9">
    <name type="scientific">bioreactor metagenome</name>
    <dbReference type="NCBI Taxonomy" id="1076179"/>
    <lineage>
        <taxon>unclassified sequences</taxon>
        <taxon>metagenomes</taxon>
        <taxon>ecological metagenomes</taxon>
    </lineage>
</organism>
<feature type="transmembrane region" description="Helical" evidence="7">
    <location>
        <begin position="88"/>
        <end position="113"/>
    </location>
</feature>
<dbReference type="PANTHER" id="PTHR43744">
    <property type="entry name" value="ABC TRANSPORTER PERMEASE PROTEIN MG189-RELATED-RELATED"/>
    <property type="match status" value="1"/>
</dbReference>
<evidence type="ECO:0000259" key="8">
    <source>
        <dbReference type="PROSITE" id="PS50928"/>
    </source>
</evidence>
<evidence type="ECO:0000256" key="6">
    <source>
        <dbReference type="ARBA" id="ARBA00023136"/>
    </source>
</evidence>
<dbReference type="InterPro" id="IPR000515">
    <property type="entry name" value="MetI-like"/>
</dbReference>
<keyword evidence="5 7" id="KW-1133">Transmembrane helix</keyword>
<dbReference type="EMBL" id="VSSQ01002919">
    <property type="protein sequence ID" value="MPM18097.1"/>
    <property type="molecule type" value="Genomic_DNA"/>
</dbReference>
<keyword evidence="2" id="KW-0813">Transport</keyword>
<keyword evidence="4 7" id="KW-0812">Transmembrane</keyword>
<dbReference type="GO" id="GO:0055085">
    <property type="term" value="P:transmembrane transport"/>
    <property type="evidence" value="ECO:0007669"/>
    <property type="project" value="InterPro"/>
</dbReference>
<evidence type="ECO:0000256" key="1">
    <source>
        <dbReference type="ARBA" id="ARBA00004651"/>
    </source>
</evidence>
<keyword evidence="3" id="KW-1003">Cell membrane</keyword>
<dbReference type="SUPFAM" id="SSF161098">
    <property type="entry name" value="MetI-like"/>
    <property type="match status" value="1"/>
</dbReference>
<dbReference type="Gene3D" id="1.10.3720.10">
    <property type="entry name" value="MetI-like"/>
    <property type="match status" value="1"/>
</dbReference>
<dbReference type="PROSITE" id="PS50928">
    <property type="entry name" value="ABC_TM1"/>
    <property type="match status" value="1"/>
</dbReference>